<organism evidence="2 3">
    <name type="scientific">Streptomyces griseoaurantiacus M045</name>
    <dbReference type="NCBI Taxonomy" id="996637"/>
    <lineage>
        <taxon>Bacteria</taxon>
        <taxon>Bacillati</taxon>
        <taxon>Actinomycetota</taxon>
        <taxon>Actinomycetes</taxon>
        <taxon>Kitasatosporales</taxon>
        <taxon>Streptomycetaceae</taxon>
        <taxon>Streptomyces</taxon>
        <taxon>Streptomyces aurantiacus group</taxon>
    </lineage>
</organism>
<accession>F3NFE5</accession>
<dbReference type="AlphaFoldDB" id="F3NFE5"/>
<dbReference type="STRING" id="996637.SGM_1844"/>
<protein>
    <submittedName>
        <fullName evidence="2">Uncharacterized protein</fullName>
    </submittedName>
</protein>
<dbReference type="Proteomes" id="UP000003022">
    <property type="component" value="Unassembled WGS sequence"/>
</dbReference>
<sequence length="45" mass="4251">MAASASAGSGTAPSFGALSWKSPDPGVPAESWVAEAGLSAASFPA</sequence>
<dbReference type="EMBL" id="AEYX01000029">
    <property type="protein sequence ID" value="EGG47758.1"/>
    <property type="molecule type" value="Genomic_DNA"/>
</dbReference>
<feature type="compositionally biased region" description="Low complexity" evidence="1">
    <location>
        <begin position="1"/>
        <end position="17"/>
    </location>
</feature>
<gene>
    <name evidence="2" type="ORF">SGM_1844</name>
</gene>
<feature type="region of interest" description="Disordered" evidence="1">
    <location>
        <begin position="1"/>
        <end position="26"/>
    </location>
</feature>
<name>F3NFE5_9ACTN</name>
<proteinExistence type="predicted"/>
<keyword evidence="3" id="KW-1185">Reference proteome</keyword>
<comment type="caution">
    <text evidence="2">The sequence shown here is derived from an EMBL/GenBank/DDBJ whole genome shotgun (WGS) entry which is preliminary data.</text>
</comment>
<evidence type="ECO:0000256" key="1">
    <source>
        <dbReference type="SAM" id="MobiDB-lite"/>
    </source>
</evidence>
<reference evidence="2 3" key="1">
    <citation type="journal article" date="2011" name="J. Bacteriol.">
        <title>Draft genome sequence of the marine bacterium Streptomyces griseoaurantiacus M045, which produces novel manumycin-type antibiotics with a pABA core component.</title>
        <authorList>
            <person name="Li F."/>
            <person name="Jiang P."/>
            <person name="Zheng H."/>
            <person name="Wang S."/>
            <person name="Zhao G."/>
            <person name="Qin S."/>
            <person name="Liu Z."/>
        </authorList>
    </citation>
    <scope>NUCLEOTIDE SEQUENCE [LARGE SCALE GENOMIC DNA]</scope>
    <source>
        <strain evidence="2 3">M045</strain>
    </source>
</reference>
<evidence type="ECO:0000313" key="3">
    <source>
        <dbReference type="Proteomes" id="UP000003022"/>
    </source>
</evidence>
<evidence type="ECO:0000313" key="2">
    <source>
        <dbReference type="EMBL" id="EGG47758.1"/>
    </source>
</evidence>